<protein>
    <submittedName>
        <fullName evidence="1">Uncharacterized protein</fullName>
    </submittedName>
</protein>
<dbReference type="AlphaFoldDB" id="A0A382F886"/>
<accession>A0A382F886</accession>
<name>A0A382F886_9ZZZZ</name>
<feature type="non-terminal residue" evidence="1">
    <location>
        <position position="44"/>
    </location>
</feature>
<dbReference type="EMBL" id="UINC01048570">
    <property type="protein sequence ID" value="SVB59258.1"/>
    <property type="molecule type" value="Genomic_DNA"/>
</dbReference>
<gene>
    <name evidence="1" type="ORF">METZ01_LOCUS212112</name>
</gene>
<organism evidence="1">
    <name type="scientific">marine metagenome</name>
    <dbReference type="NCBI Taxonomy" id="408172"/>
    <lineage>
        <taxon>unclassified sequences</taxon>
        <taxon>metagenomes</taxon>
        <taxon>ecological metagenomes</taxon>
    </lineage>
</organism>
<proteinExistence type="predicted"/>
<sequence>MGVISELWIELVDKVTEDGMGYQRVRRAFGTLLNEYSRAMFLAT</sequence>
<evidence type="ECO:0000313" key="1">
    <source>
        <dbReference type="EMBL" id="SVB59258.1"/>
    </source>
</evidence>
<reference evidence="1" key="1">
    <citation type="submission" date="2018-05" db="EMBL/GenBank/DDBJ databases">
        <authorList>
            <person name="Lanie J.A."/>
            <person name="Ng W.-L."/>
            <person name="Kazmierczak K.M."/>
            <person name="Andrzejewski T.M."/>
            <person name="Davidsen T.M."/>
            <person name="Wayne K.J."/>
            <person name="Tettelin H."/>
            <person name="Glass J.I."/>
            <person name="Rusch D."/>
            <person name="Podicherti R."/>
            <person name="Tsui H.-C.T."/>
            <person name="Winkler M.E."/>
        </authorList>
    </citation>
    <scope>NUCLEOTIDE SEQUENCE</scope>
</reference>